<gene>
    <name evidence="2" type="ORF">HHK02_00270</name>
</gene>
<dbReference type="GO" id="GO:0006352">
    <property type="term" value="P:DNA-templated transcription initiation"/>
    <property type="evidence" value="ECO:0007669"/>
    <property type="project" value="InterPro"/>
</dbReference>
<sequence>MSNLTYGERMAIQLLRNKKAGLQPSTQQAIAQKFGLSKMYVSSIIAEKQHGEKSNAWRKKFAAYAGMES</sequence>
<organism evidence="2 3">
    <name type="scientific">Limosilactobacillus reuteri</name>
    <name type="common">Lactobacillus reuteri</name>
    <dbReference type="NCBI Taxonomy" id="1598"/>
    <lineage>
        <taxon>Bacteria</taxon>
        <taxon>Bacillati</taxon>
        <taxon>Bacillota</taxon>
        <taxon>Bacilli</taxon>
        <taxon>Lactobacillales</taxon>
        <taxon>Lactobacillaceae</taxon>
        <taxon>Limosilactobacillus</taxon>
    </lineage>
</organism>
<dbReference type="AlphaFoldDB" id="A0A7L6BHX3"/>
<evidence type="ECO:0000313" key="3">
    <source>
        <dbReference type="Proteomes" id="UP000510868"/>
    </source>
</evidence>
<dbReference type="InterPro" id="IPR007630">
    <property type="entry name" value="RNA_pol_sigma70_r4"/>
</dbReference>
<dbReference type="Proteomes" id="UP000510868">
    <property type="component" value="Chromosome"/>
</dbReference>
<feature type="domain" description="RNA polymerase sigma-70 region 4" evidence="1">
    <location>
        <begin position="1"/>
        <end position="46"/>
    </location>
</feature>
<evidence type="ECO:0000259" key="1">
    <source>
        <dbReference type="Pfam" id="PF04545"/>
    </source>
</evidence>
<reference evidence="2 3" key="1">
    <citation type="submission" date="2020-07" db="EMBL/GenBank/DDBJ databases">
        <title>Genome sequence of Lactobacillus reuteri CNEI-KCA3 isolated from the faeces of a reared-broiler chicken, South-East Nigeria, reveals presence of CRISPR arrays.</title>
        <authorList>
            <person name="Anukam K.C."/>
            <person name="Ibezim C.N."/>
            <person name="BeecK W.V."/>
            <person name="Allonsius C."/>
            <person name="Broek M.D."/>
            <person name="Tuyaerts I."/>
            <person name="Attama A."/>
            <person name="Esimone C.O."/>
            <person name="Lebeer S."/>
        </authorList>
    </citation>
    <scope>NUCLEOTIDE SEQUENCE [LARGE SCALE GENOMIC DNA]</scope>
    <source>
        <strain evidence="2 3">CNEI-KCA3</strain>
    </source>
</reference>
<proteinExistence type="predicted"/>
<protein>
    <recommendedName>
        <fullName evidence="1">RNA polymerase sigma-70 region 4 domain-containing protein</fullName>
    </recommendedName>
</protein>
<dbReference type="Pfam" id="PF04545">
    <property type="entry name" value="Sigma70_r4"/>
    <property type="match status" value="1"/>
</dbReference>
<name>A0A7L6BHX3_LIMRT</name>
<accession>A0A7L6BHX3</accession>
<evidence type="ECO:0000313" key="2">
    <source>
        <dbReference type="EMBL" id="QLQ61807.1"/>
    </source>
</evidence>
<dbReference type="EMBL" id="CP059275">
    <property type="protein sequence ID" value="QLQ61807.1"/>
    <property type="molecule type" value="Genomic_DNA"/>
</dbReference>
<dbReference type="RefSeq" id="WP_181462531.1">
    <property type="nucleotide sequence ID" value="NZ_CP059275.1"/>
</dbReference>
<dbReference type="GO" id="GO:0003700">
    <property type="term" value="F:DNA-binding transcription factor activity"/>
    <property type="evidence" value="ECO:0007669"/>
    <property type="project" value="InterPro"/>
</dbReference>